<gene>
    <name evidence="3" type="ORF">LY89DRAFT_715816</name>
</gene>
<keyword evidence="2" id="KW-1133">Transmembrane helix</keyword>
<keyword evidence="2" id="KW-0812">Transmembrane</keyword>
<dbReference type="AlphaFoldDB" id="A0A194XJX0"/>
<evidence type="ECO:0000313" key="3">
    <source>
        <dbReference type="EMBL" id="KUJ20409.1"/>
    </source>
</evidence>
<dbReference type="Proteomes" id="UP000070700">
    <property type="component" value="Unassembled WGS sequence"/>
</dbReference>
<sequence>MWKLWALALSINVGYQDLMCMCLMVVRYGCPLAFMRLRGRKRLRKLSTLGSGSGCVSGWRECVMLGYLCVWGYRECRIRTGLEGPMFWIVSIDCLLQRHWRGQERVGPARRLPSESRRSFESSCTNSGSLDRT</sequence>
<feature type="region of interest" description="Disordered" evidence="1">
    <location>
        <begin position="103"/>
        <end position="133"/>
    </location>
</feature>
<dbReference type="KEGG" id="psco:LY89DRAFT_715816"/>
<organism evidence="3 4">
    <name type="scientific">Mollisia scopiformis</name>
    <name type="common">Conifer needle endophyte fungus</name>
    <name type="synonym">Phialocephala scopiformis</name>
    <dbReference type="NCBI Taxonomy" id="149040"/>
    <lineage>
        <taxon>Eukaryota</taxon>
        <taxon>Fungi</taxon>
        <taxon>Dikarya</taxon>
        <taxon>Ascomycota</taxon>
        <taxon>Pezizomycotina</taxon>
        <taxon>Leotiomycetes</taxon>
        <taxon>Helotiales</taxon>
        <taxon>Mollisiaceae</taxon>
        <taxon>Mollisia</taxon>
    </lineage>
</organism>
<dbReference type="InParanoid" id="A0A194XJX0"/>
<name>A0A194XJX0_MOLSC</name>
<feature type="compositionally biased region" description="Polar residues" evidence="1">
    <location>
        <begin position="121"/>
        <end position="133"/>
    </location>
</feature>
<dbReference type="RefSeq" id="XP_018074764.1">
    <property type="nucleotide sequence ID" value="XM_018218227.1"/>
</dbReference>
<proteinExistence type="predicted"/>
<keyword evidence="4" id="KW-1185">Reference proteome</keyword>
<keyword evidence="2" id="KW-0472">Membrane</keyword>
<dbReference type="GeneID" id="28827953"/>
<reference evidence="3 4" key="1">
    <citation type="submission" date="2015-10" db="EMBL/GenBank/DDBJ databases">
        <title>Full genome of DAOMC 229536 Phialocephala scopiformis, a fungal endophyte of spruce producing the potent anti-insectan compound rugulosin.</title>
        <authorList>
            <consortium name="DOE Joint Genome Institute"/>
            <person name="Walker A.K."/>
            <person name="Frasz S.L."/>
            <person name="Seifert K.A."/>
            <person name="Miller J.D."/>
            <person name="Mondo S.J."/>
            <person name="Labutti K."/>
            <person name="Lipzen A."/>
            <person name="Dockter R."/>
            <person name="Kennedy M."/>
            <person name="Grigoriev I.V."/>
            <person name="Spatafora J.W."/>
        </authorList>
    </citation>
    <scope>NUCLEOTIDE SEQUENCE [LARGE SCALE GENOMIC DNA]</scope>
    <source>
        <strain evidence="3 4">CBS 120377</strain>
    </source>
</reference>
<accession>A0A194XJX0</accession>
<protein>
    <submittedName>
        <fullName evidence="3">Uncharacterized protein</fullName>
    </submittedName>
</protein>
<evidence type="ECO:0000256" key="2">
    <source>
        <dbReference type="SAM" id="Phobius"/>
    </source>
</evidence>
<evidence type="ECO:0000256" key="1">
    <source>
        <dbReference type="SAM" id="MobiDB-lite"/>
    </source>
</evidence>
<dbReference type="EMBL" id="KQ947409">
    <property type="protein sequence ID" value="KUJ20409.1"/>
    <property type="molecule type" value="Genomic_DNA"/>
</dbReference>
<feature type="transmembrane region" description="Helical" evidence="2">
    <location>
        <begin position="15"/>
        <end position="35"/>
    </location>
</feature>
<evidence type="ECO:0000313" key="4">
    <source>
        <dbReference type="Proteomes" id="UP000070700"/>
    </source>
</evidence>